<dbReference type="AlphaFoldDB" id="A0A7D9DI47"/>
<accession>A0A7D9DI47</accession>
<protein>
    <submittedName>
        <fullName evidence="3">Uncharacterized protein</fullName>
    </submittedName>
</protein>
<dbReference type="EMBL" id="CACRXK020000860">
    <property type="protein sequence ID" value="CAB3985350.1"/>
    <property type="molecule type" value="Genomic_DNA"/>
</dbReference>
<proteinExistence type="predicted"/>
<dbReference type="OrthoDB" id="8046937at2759"/>
<name>A0A7D9DI47_PARCT</name>
<evidence type="ECO:0000313" key="3">
    <source>
        <dbReference type="EMBL" id="CAB3985350.1"/>
    </source>
</evidence>
<sequence length="269" mass="30191">MDVRPEDSISNVDSREGSIISRHSRTSSPSSIRSSASAKARAAAKKAILKAGAATLERLYAIQEEELRLQQRKKQLELQTSIAKAESEAEERAYAIAEAEEQNQLYVLDETHESVDLANTRNLATPEADSEQNLSVTQTEVANANESNQMQVAPVDQQQLIPTRHVQRPTPRSENLNPAAPDWNHAQFSTTKENNHILGRVLESQEYQSFAFQQLLEQQQQNILALTLPQPDLPIFDDDPTRYCDFIRAFENLIERKTNSPSAIPPFSI</sequence>
<dbReference type="Proteomes" id="UP001152795">
    <property type="component" value="Unassembled WGS sequence"/>
</dbReference>
<reference evidence="3" key="1">
    <citation type="submission" date="2020-04" db="EMBL/GenBank/DDBJ databases">
        <authorList>
            <person name="Alioto T."/>
            <person name="Alioto T."/>
            <person name="Gomez Garrido J."/>
        </authorList>
    </citation>
    <scope>NUCLEOTIDE SEQUENCE</scope>
    <source>
        <strain evidence="3">A484AB</strain>
    </source>
</reference>
<evidence type="ECO:0000313" key="4">
    <source>
        <dbReference type="Proteomes" id="UP001152795"/>
    </source>
</evidence>
<feature type="coiled-coil region" evidence="1">
    <location>
        <begin position="53"/>
        <end position="102"/>
    </location>
</feature>
<keyword evidence="1" id="KW-0175">Coiled coil</keyword>
<feature type="compositionally biased region" description="Low complexity" evidence="2">
    <location>
        <begin position="18"/>
        <end position="37"/>
    </location>
</feature>
<gene>
    <name evidence="3" type="ORF">PACLA_8A021038</name>
</gene>
<evidence type="ECO:0000256" key="2">
    <source>
        <dbReference type="SAM" id="MobiDB-lite"/>
    </source>
</evidence>
<organism evidence="3 4">
    <name type="scientific">Paramuricea clavata</name>
    <name type="common">Red gorgonian</name>
    <name type="synonym">Violescent sea-whip</name>
    <dbReference type="NCBI Taxonomy" id="317549"/>
    <lineage>
        <taxon>Eukaryota</taxon>
        <taxon>Metazoa</taxon>
        <taxon>Cnidaria</taxon>
        <taxon>Anthozoa</taxon>
        <taxon>Octocorallia</taxon>
        <taxon>Malacalcyonacea</taxon>
        <taxon>Plexauridae</taxon>
        <taxon>Paramuricea</taxon>
    </lineage>
</organism>
<feature type="region of interest" description="Disordered" evidence="2">
    <location>
        <begin position="1"/>
        <end position="37"/>
    </location>
</feature>
<dbReference type="PANTHER" id="PTHR47331">
    <property type="entry name" value="PHD-TYPE DOMAIN-CONTAINING PROTEIN"/>
    <property type="match status" value="1"/>
</dbReference>
<evidence type="ECO:0000256" key="1">
    <source>
        <dbReference type="SAM" id="Coils"/>
    </source>
</evidence>
<keyword evidence="4" id="KW-1185">Reference proteome</keyword>
<comment type="caution">
    <text evidence="3">The sequence shown here is derived from an EMBL/GenBank/DDBJ whole genome shotgun (WGS) entry which is preliminary data.</text>
</comment>